<dbReference type="Proteomes" id="UP000295726">
    <property type="component" value="Unassembled WGS sequence"/>
</dbReference>
<dbReference type="Pfam" id="PF06560">
    <property type="entry name" value="GPI"/>
    <property type="match status" value="1"/>
</dbReference>
<evidence type="ECO:0000256" key="2">
    <source>
        <dbReference type="ARBA" id="ARBA00006542"/>
    </source>
</evidence>
<keyword evidence="6" id="KW-0324">Glycolysis</keyword>
<accession>A0A4V2USE6</accession>
<dbReference type="InterPro" id="IPR010551">
    <property type="entry name" value="G6P_isomerase_prok"/>
</dbReference>
<gene>
    <name evidence="9" type="ORF">EDD59_10456</name>
</gene>
<proteinExistence type="inferred from homology"/>
<protein>
    <recommendedName>
        <fullName evidence="3">glucose-6-phosphate isomerase</fullName>
        <ecNumber evidence="3">5.3.1.9</ecNumber>
    </recommendedName>
</protein>
<dbReference type="InterPro" id="IPR011051">
    <property type="entry name" value="RmlC_Cupin_sf"/>
</dbReference>
<keyword evidence="10" id="KW-1185">Reference proteome</keyword>
<dbReference type="GO" id="GO:0004347">
    <property type="term" value="F:glucose-6-phosphate isomerase activity"/>
    <property type="evidence" value="ECO:0007669"/>
    <property type="project" value="UniProtKB-EC"/>
</dbReference>
<dbReference type="GO" id="GO:0046872">
    <property type="term" value="F:metal ion binding"/>
    <property type="evidence" value="ECO:0007669"/>
    <property type="project" value="UniProtKB-KW"/>
</dbReference>
<dbReference type="AlphaFoldDB" id="A0A4V2USE6"/>
<name>A0A4V2USE6_9FIRM</name>
<evidence type="ECO:0000256" key="7">
    <source>
        <dbReference type="ARBA" id="ARBA00029321"/>
    </source>
</evidence>
<evidence type="ECO:0000313" key="10">
    <source>
        <dbReference type="Proteomes" id="UP000295726"/>
    </source>
</evidence>
<comment type="catalytic activity">
    <reaction evidence="7">
        <text>alpha-D-glucose 6-phosphate = beta-D-fructose 6-phosphate</text>
        <dbReference type="Rhea" id="RHEA:11816"/>
        <dbReference type="ChEBI" id="CHEBI:57634"/>
        <dbReference type="ChEBI" id="CHEBI:58225"/>
        <dbReference type="EC" id="5.3.1.9"/>
    </reaction>
</comment>
<evidence type="ECO:0000256" key="5">
    <source>
        <dbReference type="ARBA" id="ARBA00022723"/>
    </source>
</evidence>
<keyword evidence="9" id="KW-0413">Isomerase</keyword>
<dbReference type="InterPro" id="IPR014710">
    <property type="entry name" value="RmlC-like_jellyroll"/>
</dbReference>
<evidence type="ECO:0000256" key="3">
    <source>
        <dbReference type="ARBA" id="ARBA00011952"/>
    </source>
</evidence>
<evidence type="ECO:0000313" key="9">
    <source>
        <dbReference type="EMBL" id="TCS81132.1"/>
    </source>
</evidence>
<dbReference type="UniPathway" id="UPA00109">
    <property type="reaction ID" value="UER00181"/>
</dbReference>
<dbReference type="OrthoDB" id="5592106at2"/>
<keyword evidence="5" id="KW-0479">Metal-binding</keyword>
<comment type="caution">
    <text evidence="9">The sequence shown here is derived from an EMBL/GenBank/DDBJ whole genome shotgun (WGS) entry which is preliminary data.</text>
</comment>
<dbReference type="GO" id="GO:0006094">
    <property type="term" value="P:gluconeogenesis"/>
    <property type="evidence" value="ECO:0007669"/>
    <property type="project" value="UniProtKB-KW"/>
</dbReference>
<organism evidence="9 10">
    <name type="scientific">Muricomes intestini</name>
    <dbReference type="NCBI Taxonomy" id="1796634"/>
    <lineage>
        <taxon>Bacteria</taxon>
        <taxon>Bacillati</taxon>
        <taxon>Bacillota</taxon>
        <taxon>Clostridia</taxon>
        <taxon>Lachnospirales</taxon>
        <taxon>Lachnospiraceae</taxon>
        <taxon>Muricomes</taxon>
    </lineage>
</organism>
<dbReference type="SUPFAM" id="SSF51182">
    <property type="entry name" value="RmlC-like cupins"/>
    <property type="match status" value="1"/>
</dbReference>
<evidence type="ECO:0000256" key="1">
    <source>
        <dbReference type="ARBA" id="ARBA00004926"/>
    </source>
</evidence>
<dbReference type="Gene3D" id="2.60.120.10">
    <property type="entry name" value="Jelly Rolls"/>
    <property type="match status" value="1"/>
</dbReference>
<evidence type="ECO:0000256" key="4">
    <source>
        <dbReference type="ARBA" id="ARBA00022432"/>
    </source>
</evidence>
<reference evidence="9 10" key="1">
    <citation type="submission" date="2019-03" db="EMBL/GenBank/DDBJ databases">
        <title>Genomic Encyclopedia of Type Strains, Phase IV (KMG-IV): sequencing the most valuable type-strain genomes for metagenomic binning, comparative biology and taxonomic classification.</title>
        <authorList>
            <person name="Goeker M."/>
        </authorList>
    </citation>
    <scope>NUCLEOTIDE SEQUENCE [LARGE SCALE GENOMIC DNA]</scope>
    <source>
        <strain evidence="9 10">DSM 29489</strain>
    </source>
</reference>
<dbReference type="EMBL" id="SLZZ01000004">
    <property type="protein sequence ID" value="TCS81132.1"/>
    <property type="molecule type" value="Genomic_DNA"/>
</dbReference>
<comment type="similarity">
    <text evidence="2">Belongs to the archaeal-type GPI family.</text>
</comment>
<dbReference type="GO" id="GO:0006096">
    <property type="term" value="P:glycolytic process"/>
    <property type="evidence" value="ECO:0007669"/>
    <property type="project" value="UniProtKB-UniPathway"/>
</dbReference>
<keyword evidence="4" id="KW-0312">Gluconeogenesis</keyword>
<evidence type="ECO:0000256" key="6">
    <source>
        <dbReference type="ARBA" id="ARBA00023152"/>
    </source>
</evidence>
<comment type="pathway">
    <text evidence="1">Carbohydrate degradation; glycolysis; D-glyceraldehyde 3-phosphate and glycerone phosphate from D-glucose: step 2/4.</text>
</comment>
<dbReference type="PANTHER" id="PTHR35848">
    <property type="entry name" value="OXALATE-BINDING PROTEIN"/>
    <property type="match status" value="1"/>
</dbReference>
<dbReference type="InterPro" id="IPR051610">
    <property type="entry name" value="GPI/OXD"/>
</dbReference>
<dbReference type="PANTHER" id="PTHR35848:SF6">
    <property type="entry name" value="CUPIN TYPE-2 DOMAIN-CONTAINING PROTEIN"/>
    <property type="match status" value="1"/>
</dbReference>
<dbReference type="GO" id="GO:0005737">
    <property type="term" value="C:cytoplasm"/>
    <property type="evidence" value="ECO:0007669"/>
    <property type="project" value="InterPro"/>
</dbReference>
<dbReference type="CDD" id="cd02218">
    <property type="entry name" value="cupin_PGI"/>
    <property type="match status" value="1"/>
</dbReference>
<dbReference type="EC" id="5.3.1.9" evidence="3"/>
<dbReference type="RefSeq" id="WP_132379232.1">
    <property type="nucleotide sequence ID" value="NZ_DAISCH010000045.1"/>
</dbReference>
<sequence>MNSFNWDTSFLVDFNLHTGFSETAQVTKRQLSQMKDMFSDKPAVHSILEKDDPVIYEFYELGAPEEAGHLSFGTTILHPGIIGEEYYMTKGHFHTILDTAEVYYTLKGEGYMVMENPEGDTLEMPLRPGEAIYVPKRYAHRSVNTGREPLIMFFTFGADSGHDYGTIETKGYHKLILEKDGRPAIVDNPHWR</sequence>
<evidence type="ECO:0000259" key="8">
    <source>
        <dbReference type="Pfam" id="PF06560"/>
    </source>
</evidence>
<feature type="domain" description="Glucose-6-phosphate isomerase prokaryote" evidence="8">
    <location>
        <begin position="29"/>
        <end position="182"/>
    </location>
</feature>